<keyword evidence="2" id="KW-1185">Reference proteome</keyword>
<sequence length="85" mass="9447">MHCSGLPFETVSSVAKWAADVRKAAETDRKFTQFLPLIPLLEGIPERQFPSFATERTRHELEMAGARLPTLLGADKVKLLLRAVA</sequence>
<dbReference type="AlphaFoldDB" id="A0A1Y1IIK2"/>
<dbReference type="EMBL" id="DF237625">
    <property type="protein sequence ID" value="GAQ90705.1"/>
    <property type="molecule type" value="Genomic_DNA"/>
</dbReference>
<organism evidence="1 2">
    <name type="scientific">Klebsormidium nitens</name>
    <name type="common">Green alga</name>
    <name type="synonym">Ulothrix nitens</name>
    <dbReference type="NCBI Taxonomy" id="105231"/>
    <lineage>
        <taxon>Eukaryota</taxon>
        <taxon>Viridiplantae</taxon>
        <taxon>Streptophyta</taxon>
        <taxon>Klebsormidiophyceae</taxon>
        <taxon>Klebsormidiales</taxon>
        <taxon>Klebsormidiaceae</taxon>
        <taxon>Klebsormidium</taxon>
    </lineage>
</organism>
<gene>
    <name evidence="1" type="ORF">KFL_006760040</name>
</gene>
<dbReference type="Proteomes" id="UP000054558">
    <property type="component" value="Unassembled WGS sequence"/>
</dbReference>
<proteinExistence type="predicted"/>
<name>A0A1Y1IIK2_KLENI</name>
<reference evidence="1 2" key="1">
    <citation type="journal article" date="2014" name="Nat. Commun.">
        <title>Klebsormidium flaccidum genome reveals primary factors for plant terrestrial adaptation.</title>
        <authorList>
            <person name="Hori K."/>
            <person name="Maruyama F."/>
            <person name="Fujisawa T."/>
            <person name="Togashi T."/>
            <person name="Yamamoto N."/>
            <person name="Seo M."/>
            <person name="Sato S."/>
            <person name="Yamada T."/>
            <person name="Mori H."/>
            <person name="Tajima N."/>
            <person name="Moriyama T."/>
            <person name="Ikeuchi M."/>
            <person name="Watanabe M."/>
            <person name="Wada H."/>
            <person name="Kobayashi K."/>
            <person name="Saito M."/>
            <person name="Masuda T."/>
            <person name="Sasaki-Sekimoto Y."/>
            <person name="Mashiguchi K."/>
            <person name="Awai K."/>
            <person name="Shimojima M."/>
            <person name="Masuda S."/>
            <person name="Iwai M."/>
            <person name="Nobusawa T."/>
            <person name="Narise T."/>
            <person name="Kondo S."/>
            <person name="Saito H."/>
            <person name="Sato R."/>
            <person name="Murakawa M."/>
            <person name="Ihara Y."/>
            <person name="Oshima-Yamada Y."/>
            <person name="Ohtaka K."/>
            <person name="Satoh M."/>
            <person name="Sonobe K."/>
            <person name="Ishii M."/>
            <person name="Ohtani R."/>
            <person name="Kanamori-Sato M."/>
            <person name="Honoki R."/>
            <person name="Miyazaki D."/>
            <person name="Mochizuki H."/>
            <person name="Umetsu J."/>
            <person name="Higashi K."/>
            <person name="Shibata D."/>
            <person name="Kamiya Y."/>
            <person name="Sato N."/>
            <person name="Nakamura Y."/>
            <person name="Tabata S."/>
            <person name="Ida S."/>
            <person name="Kurokawa K."/>
            <person name="Ohta H."/>
        </authorList>
    </citation>
    <scope>NUCLEOTIDE SEQUENCE [LARGE SCALE GENOMIC DNA]</scope>
    <source>
        <strain evidence="1 2">NIES-2285</strain>
    </source>
</reference>
<protein>
    <submittedName>
        <fullName evidence="1">Uncharacterized protein</fullName>
    </submittedName>
</protein>
<accession>A0A1Y1IIK2</accession>
<evidence type="ECO:0000313" key="1">
    <source>
        <dbReference type="EMBL" id="GAQ90705.1"/>
    </source>
</evidence>
<evidence type="ECO:0000313" key="2">
    <source>
        <dbReference type="Proteomes" id="UP000054558"/>
    </source>
</evidence>